<evidence type="ECO:0000256" key="12">
    <source>
        <dbReference type="ARBA" id="ARBA00023134"/>
    </source>
</evidence>
<reference evidence="17 18" key="1">
    <citation type="journal article" date="2010" name="Nature">
        <title>Genome sequence of the palaeopolyploid soybean.</title>
        <authorList>
            <person name="Schmutz J."/>
            <person name="Cannon S.B."/>
            <person name="Schlueter J."/>
            <person name="Ma J."/>
            <person name="Mitros T."/>
            <person name="Nelson W."/>
            <person name="Hyten D.L."/>
            <person name="Song Q."/>
            <person name="Thelen J.J."/>
            <person name="Cheng J."/>
            <person name="Xu D."/>
            <person name="Hellsten U."/>
            <person name="May G.D."/>
            <person name="Yu Y."/>
            <person name="Sakurai T."/>
            <person name="Umezawa T."/>
            <person name="Bhattacharyya M.K."/>
            <person name="Sandhu D."/>
            <person name="Valliyodan B."/>
            <person name="Lindquist E."/>
            <person name="Peto M."/>
            <person name="Grant D."/>
            <person name="Shu S."/>
            <person name="Goodstein D."/>
            <person name="Barry K."/>
            <person name="Futrell-Griggs M."/>
            <person name="Abernathy B."/>
            <person name="Du J."/>
            <person name="Tian Z."/>
            <person name="Zhu L."/>
            <person name="Gill N."/>
            <person name="Joshi T."/>
            <person name="Libault M."/>
            <person name="Sethuraman A."/>
            <person name="Zhang X.-C."/>
            <person name="Shinozaki K."/>
            <person name="Nguyen H.T."/>
            <person name="Wing R.A."/>
            <person name="Cregan P."/>
            <person name="Specht J."/>
            <person name="Grimwood J."/>
            <person name="Rokhsar D."/>
            <person name="Stacey G."/>
            <person name="Shoemaker R.C."/>
            <person name="Jackson S.A."/>
        </authorList>
    </citation>
    <scope>NUCLEOTIDE SEQUENCE</scope>
    <source>
        <strain evidence="18">cv. Williams 82</strain>
        <tissue evidence="17">Callus</tissue>
    </source>
</reference>
<dbReference type="FunFam" id="3.40.50.300:FF:000553">
    <property type="entry name" value="Mitochondrial Rho GTPase"/>
    <property type="match status" value="1"/>
</dbReference>
<feature type="transmembrane region" description="Helical" evidence="14">
    <location>
        <begin position="703"/>
        <end position="725"/>
    </location>
</feature>
<evidence type="ECO:0000256" key="2">
    <source>
        <dbReference type="ARBA" id="ARBA00007981"/>
    </source>
</evidence>
<dbReference type="SMR" id="A0A0R0HNG2"/>
<comment type="subcellular location">
    <subcellularLocation>
        <location evidence="1">Mitochondrion outer membrane</location>
        <topology evidence="1">Single-pass type IV membrane protein</topology>
    </subcellularLocation>
</comment>
<name>A0A0R0HNG2_SOYBN</name>
<dbReference type="InterPro" id="IPR027417">
    <property type="entry name" value="P-loop_NTPase"/>
</dbReference>
<dbReference type="InterPro" id="IPR001806">
    <property type="entry name" value="Small_GTPase"/>
</dbReference>
<dbReference type="FunFam" id="1.10.238.10:FF:000011">
    <property type="entry name" value="Mitochondrial Rho GTPase"/>
    <property type="match status" value="1"/>
</dbReference>
<evidence type="ECO:0000256" key="5">
    <source>
        <dbReference type="ARBA" id="ARBA00022737"/>
    </source>
</evidence>
<dbReference type="InParanoid" id="A0A0R0HNG2"/>
<dbReference type="InterPro" id="IPR013567">
    <property type="entry name" value="EF_hand_assoc_2"/>
</dbReference>
<dbReference type="GO" id="GO:0007005">
    <property type="term" value="P:mitochondrion organization"/>
    <property type="evidence" value="ECO:0000318"/>
    <property type="project" value="GO_Central"/>
</dbReference>
<evidence type="ECO:0000259" key="16">
    <source>
        <dbReference type="PROSITE" id="PS51423"/>
    </source>
</evidence>
<dbReference type="STRING" id="3847.A0A0R0HNG2"/>
<feature type="domain" description="EF-hand" evidence="15">
    <location>
        <begin position="406"/>
        <end position="441"/>
    </location>
</feature>
<dbReference type="InterPro" id="IPR052266">
    <property type="entry name" value="Miro-EF-hand_domain"/>
</dbReference>
<dbReference type="AlphaFoldDB" id="A0A0R0HNG2"/>
<gene>
    <name evidence="17" type="ORF">GLYMA_10G026200</name>
</gene>
<dbReference type="PANTHER" id="PTHR46819">
    <property type="entry name" value="EF-HAND CALCIUM-BINDING DOMAIN-CONTAINING PROTEIN 7"/>
    <property type="match status" value="1"/>
</dbReference>
<evidence type="ECO:0000256" key="4">
    <source>
        <dbReference type="ARBA" id="ARBA00022723"/>
    </source>
</evidence>
<keyword evidence="12" id="KW-0342">GTP-binding</keyword>
<dbReference type="PANTHER" id="PTHR46819:SF1">
    <property type="entry name" value="EF-HAND CALCIUM-BINDING DOMAIN-CONTAINING PROTEIN 7"/>
    <property type="match status" value="1"/>
</dbReference>
<keyword evidence="4" id="KW-0479">Metal-binding</keyword>
<evidence type="ECO:0000256" key="6">
    <source>
        <dbReference type="ARBA" id="ARBA00022741"/>
    </source>
</evidence>
<dbReference type="InterPro" id="IPR013566">
    <property type="entry name" value="EF_hand_assoc_1"/>
</dbReference>
<keyword evidence="13 14" id="KW-0472">Membrane</keyword>
<dbReference type="GO" id="GO:0003924">
    <property type="term" value="F:GTPase activity"/>
    <property type="evidence" value="ECO:0000318"/>
    <property type="project" value="GO_Central"/>
</dbReference>
<dbReference type="InterPro" id="IPR002048">
    <property type="entry name" value="EF_hand_dom"/>
</dbReference>
<dbReference type="SUPFAM" id="SSF47473">
    <property type="entry name" value="EF-hand"/>
    <property type="match status" value="1"/>
</dbReference>
<evidence type="ECO:0000313" key="17">
    <source>
        <dbReference type="EMBL" id="KRH32012.1"/>
    </source>
</evidence>
<dbReference type="Gene3D" id="3.40.50.300">
    <property type="entry name" value="P-loop containing nucleotide triphosphate hydrolases"/>
    <property type="match status" value="2"/>
</dbReference>
<evidence type="ECO:0000256" key="11">
    <source>
        <dbReference type="ARBA" id="ARBA00023128"/>
    </source>
</evidence>
<evidence type="ECO:0008006" key="20">
    <source>
        <dbReference type="Google" id="ProtNLM"/>
    </source>
</evidence>
<dbReference type="PROSITE" id="PS51423">
    <property type="entry name" value="MIRO"/>
    <property type="match status" value="2"/>
</dbReference>
<keyword evidence="3 14" id="KW-0812">Transmembrane</keyword>
<dbReference type="SUPFAM" id="SSF52540">
    <property type="entry name" value="P-loop containing nucleoside triphosphate hydrolases"/>
    <property type="match status" value="2"/>
</dbReference>
<keyword evidence="5" id="KW-0677">Repeat</keyword>
<dbReference type="InterPro" id="IPR020860">
    <property type="entry name" value="MIRO_dom"/>
</dbReference>
<dbReference type="SMART" id="SM00175">
    <property type="entry name" value="RAB"/>
    <property type="match status" value="1"/>
</dbReference>
<dbReference type="PROSITE" id="PS00018">
    <property type="entry name" value="EF_HAND_1"/>
    <property type="match status" value="1"/>
</dbReference>
<dbReference type="InterPro" id="IPR011992">
    <property type="entry name" value="EF-hand-dom_pair"/>
</dbReference>
<dbReference type="FunFam" id="1.10.238.10:FF:000212">
    <property type="entry name" value="Mitochondrial Rho GTPase"/>
    <property type="match status" value="1"/>
</dbReference>
<dbReference type="SMART" id="SM00174">
    <property type="entry name" value="RHO"/>
    <property type="match status" value="1"/>
</dbReference>
<dbReference type="CDD" id="cd01892">
    <property type="entry name" value="Miro2"/>
    <property type="match status" value="1"/>
</dbReference>
<comment type="similarity">
    <text evidence="2">Belongs to the mitochondrial Rho GTPase family.</text>
</comment>
<evidence type="ECO:0000256" key="3">
    <source>
        <dbReference type="ARBA" id="ARBA00022692"/>
    </source>
</evidence>
<keyword evidence="11" id="KW-0496">Mitochondrion</keyword>
<feature type="domain" description="Miro" evidence="16">
    <location>
        <begin position="514"/>
        <end position="683"/>
    </location>
</feature>
<dbReference type="InterPro" id="IPR018247">
    <property type="entry name" value="EF_Hand_1_Ca_BS"/>
</dbReference>
<dbReference type="Pfam" id="PF08356">
    <property type="entry name" value="EF_assoc_2"/>
    <property type="match status" value="1"/>
</dbReference>
<evidence type="ECO:0000256" key="7">
    <source>
        <dbReference type="ARBA" id="ARBA00022787"/>
    </source>
</evidence>
<evidence type="ECO:0000313" key="18">
    <source>
        <dbReference type="EnsemblPlants" id="KRH32012"/>
    </source>
</evidence>
<keyword evidence="10 14" id="KW-1133">Transmembrane helix</keyword>
<evidence type="ECO:0000256" key="9">
    <source>
        <dbReference type="ARBA" id="ARBA00022837"/>
    </source>
</evidence>
<dbReference type="Gene3D" id="1.10.238.10">
    <property type="entry name" value="EF-hand"/>
    <property type="match status" value="2"/>
</dbReference>
<dbReference type="GO" id="GO:0005525">
    <property type="term" value="F:GTP binding"/>
    <property type="evidence" value="ECO:0000318"/>
    <property type="project" value="GO_Central"/>
</dbReference>
<evidence type="ECO:0000256" key="8">
    <source>
        <dbReference type="ARBA" id="ARBA00022801"/>
    </source>
</evidence>
<evidence type="ECO:0000256" key="1">
    <source>
        <dbReference type="ARBA" id="ARBA00004200"/>
    </source>
</evidence>
<dbReference type="PRINTS" id="PR00449">
    <property type="entry name" value="RASTRNSFRMNG"/>
</dbReference>
<dbReference type="Pfam" id="PF08355">
    <property type="entry name" value="EF_assoc_1"/>
    <property type="match status" value="1"/>
</dbReference>
<evidence type="ECO:0000256" key="10">
    <source>
        <dbReference type="ARBA" id="ARBA00022989"/>
    </source>
</evidence>
<dbReference type="GO" id="GO:0005741">
    <property type="term" value="C:mitochondrial outer membrane"/>
    <property type="evidence" value="ECO:0000318"/>
    <property type="project" value="GO_Central"/>
</dbReference>
<dbReference type="EnsemblPlants" id="KRH32012">
    <property type="protein sequence ID" value="KRH32012"/>
    <property type="gene ID" value="GLYMA_10G026200"/>
</dbReference>
<proteinExistence type="inferred from homology"/>
<dbReference type="GO" id="GO:0005509">
    <property type="term" value="F:calcium ion binding"/>
    <property type="evidence" value="ECO:0007669"/>
    <property type="project" value="InterPro"/>
</dbReference>
<evidence type="ECO:0000256" key="14">
    <source>
        <dbReference type="SAM" id="Phobius"/>
    </source>
</evidence>
<organism evidence="17">
    <name type="scientific">Glycine max</name>
    <name type="common">Soybean</name>
    <name type="synonym">Glycine hispida</name>
    <dbReference type="NCBI Taxonomy" id="3847"/>
    <lineage>
        <taxon>Eukaryota</taxon>
        <taxon>Viridiplantae</taxon>
        <taxon>Streptophyta</taxon>
        <taxon>Embryophyta</taxon>
        <taxon>Tracheophyta</taxon>
        <taxon>Spermatophyta</taxon>
        <taxon>Magnoliopsida</taxon>
        <taxon>eudicotyledons</taxon>
        <taxon>Gunneridae</taxon>
        <taxon>Pentapetalae</taxon>
        <taxon>rosids</taxon>
        <taxon>fabids</taxon>
        <taxon>Fabales</taxon>
        <taxon>Fabaceae</taxon>
        <taxon>Papilionoideae</taxon>
        <taxon>50 kb inversion clade</taxon>
        <taxon>NPAAA clade</taxon>
        <taxon>indigoferoid/millettioid clade</taxon>
        <taxon>Phaseoleae</taxon>
        <taxon>Glycine</taxon>
        <taxon>Glycine subgen. Soja</taxon>
    </lineage>
</organism>
<dbReference type="PROSITE" id="PS50222">
    <property type="entry name" value="EF_HAND_2"/>
    <property type="match status" value="1"/>
</dbReference>
<reference evidence="18" key="2">
    <citation type="submission" date="2018-02" db="UniProtKB">
        <authorList>
            <consortium name="EnsemblPlants"/>
        </authorList>
    </citation>
    <scope>IDENTIFICATION</scope>
    <source>
        <strain evidence="18">Williams 82</strain>
    </source>
</reference>
<keyword evidence="9" id="KW-0106">Calcium</keyword>
<reference evidence="17" key="3">
    <citation type="submission" date="2018-07" db="EMBL/GenBank/DDBJ databases">
        <title>WGS assembly of Glycine max.</title>
        <authorList>
            <person name="Schmutz J."/>
            <person name="Cannon S."/>
            <person name="Schlueter J."/>
            <person name="Ma J."/>
            <person name="Mitros T."/>
            <person name="Nelson W."/>
            <person name="Hyten D."/>
            <person name="Song Q."/>
            <person name="Thelen J."/>
            <person name="Cheng J."/>
            <person name="Xu D."/>
            <person name="Hellsten U."/>
            <person name="May G."/>
            <person name="Yu Y."/>
            <person name="Sakurai T."/>
            <person name="Umezawa T."/>
            <person name="Bhattacharyya M."/>
            <person name="Sandhu D."/>
            <person name="Valliyodan B."/>
            <person name="Lindquist E."/>
            <person name="Peto M."/>
            <person name="Grant D."/>
            <person name="Shu S."/>
            <person name="Goodstein D."/>
            <person name="Barry K."/>
            <person name="Futrell-Griggs M."/>
            <person name="Abernathy B."/>
            <person name="Du J."/>
            <person name="Tian Z."/>
            <person name="Zhu L."/>
            <person name="Gill N."/>
            <person name="Joshi T."/>
            <person name="Libault M."/>
            <person name="Sethuraman A."/>
            <person name="Zhang X."/>
            <person name="Shinozaki K."/>
            <person name="Nguyen H."/>
            <person name="Wing R."/>
            <person name="Cregan P."/>
            <person name="Specht J."/>
            <person name="Grimwood J."/>
            <person name="Rokhsar D."/>
            <person name="Stacey G."/>
            <person name="Shoemaker R."/>
            <person name="Jackson S."/>
        </authorList>
    </citation>
    <scope>NUCLEOTIDE SEQUENCE</scope>
    <source>
        <tissue evidence="17">Callus</tissue>
    </source>
</reference>
<dbReference type="ExpressionAtlas" id="A0A0R0HNG2">
    <property type="expression patterns" value="baseline"/>
</dbReference>
<evidence type="ECO:0000259" key="15">
    <source>
        <dbReference type="PROSITE" id="PS50222"/>
    </source>
</evidence>
<sequence length="736" mass="82124">MATTALRFGYTRLRSLRPSVSPPPLELAAAEPTLASAEAEKWRTTARYVPTERSNCESFICPKKHPAGAAPHCVPIRTTLKFLVSFMVSRFATMVGPSSASGRREVRIAVVGDGATGKSTLIAAMASESFPKSVPPVLPPTRLPRNLFPDSVPLTLIDTPSSLAKQGTRNEELKLADTVVLTYACDEPVSFERVTTYWLPELHKLEVKAPVIVVGCKLDLRDENQLVSLESLTTHIMKQFTEVVTCVECSAATLYQVPQVFYFAQKAVLHPVDPLFDYERHALTDRCVRALRRIFVLCDHDMDGALNDEELNEFQVRCFNAPLQQFEVANIKTIVEQKVPEGVNSIGLTFPGFIYVHNLFLKKGRTETLWAVLRKFEYDNDLKLRDDFLPVPSKQASDQSVELTSEAVEFLNGIFRLLDTDKDRYLRPAEVDKLFDIAPESPWNDAPYKDAAEKTDMGYISLNGFLSQWALMTLLDPKRSLANLIYIGYNGNPAEALRVTRRRSVDRKKQTTERNVFQCYVFGSKHAGKSALMYSLLGRPFSNNYTPTTVEQYAANVIELKGVTRKILILREIPEDGLLQFLSNQDCLAACDVAVFVYDSSDEYSWKKSRDLLEKVVRQGELTGYRTPCLLIAAKDDLAPVPRTVLDSVKVTQALGIKAPIHVSMKLGDSSNVYNKIVNAAEHPHLSIPETETARRKKQHNQLLHHSLIFALVGAAMAVAGLTACRVRAVKKNTAA</sequence>
<evidence type="ECO:0000313" key="19">
    <source>
        <dbReference type="Proteomes" id="UP000008827"/>
    </source>
</evidence>
<keyword evidence="19" id="KW-1185">Reference proteome</keyword>
<dbReference type="Proteomes" id="UP000008827">
    <property type="component" value="Chromosome 10"/>
</dbReference>
<protein>
    <recommendedName>
        <fullName evidence="20">Mitochondrial Rho GTPase</fullName>
    </recommendedName>
</protein>
<keyword evidence="7" id="KW-1000">Mitochondrion outer membrane</keyword>
<keyword evidence="8" id="KW-0378">Hydrolase</keyword>
<accession>A0A0R0HNG2</accession>
<dbReference type="Pfam" id="PF00071">
    <property type="entry name" value="Ras"/>
    <property type="match status" value="2"/>
</dbReference>
<dbReference type="Gramene" id="KRH32012">
    <property type="protein sequence ID" value="KRH32012"/>
    <property type="gene ID" value="GLYMA_10G026200"/>
</dbReference>
<evidence type="ECO:0000256" key="13">
    <source>
        <dbReference type="ARBA" id="ARBA00023136"/>
    </source>
</evidence>
<keyword evidence="6" id="KW-0547">Nucleotide-binding</keyword>
<dbReference type="PaxDb" id="3847-GLYMA10G03170.1"/>
<dbReference type="EMBL" id="CM000843">
    <property type="protein sequence ID" value="KRH32012.1"/>
    <property type="molecule type" value="Genomic_DNA"/>
</dbReference>
<feature type="domain" description="Miro" evidence="16">
    <location>
        <begin position="103"/>
        <end position="270"/>
    </location>
</feature>